<evidence type="ECO:0000313" key="4">
    <source>
        <dbReference type="Proteomes" id="UP000494040"/>
    </source>
</evidence>
<dbReference type="PANTHER" id="PTHR33768:SF3">
    <property type="entry name" value="MIP11318P"/>
    <property type="match status" value="1"/>
</dbReference>
<evidence type="ECO:0000256" key="2">
    <source>
        <dbReference type="SAM" id="MobiDB-lite"/>
    </source>
</evidence>
<dbReference type="OMA" id="ERRYIQH"/>
<comment type="similarity">
    <text evidence="1">Belongs to the CFAP97 family.</text>
</comment>
<dbReference type="InterPro" id="IPR029488">
    <property type="entry name" value="Hmw/CFAP97"/>
</dbReference>
<dbReference type="RefSeq" id="XP_014253303.1">
    <property type="nucleotide sequence ID" value="XM_014397817.2"/>
</dbReference>
<protein>
    <submittedName>
        <fullName evidence="3">Uncharacterized protein</fullName>
    </submittedName>
</protein>
<keyword evidence="4" id="KW-1185">Reference proteome</keyword>
<organism evidence="3 4">
    <name type="scientific">Cimex lectularius</name>
    <name type="common">Bed bug</name>
    <name type="synonym">Acanthia lectularia</name>
    <dbReference type="NCBI Taxonomy" id="79782"/>
    <lineage>
        <taxon>Eukaryota</taxon>
        <taxon>Metazoa</taxon>
        <taxon>Ecdysozoa</taxon>
        <taxon>Arthropoda</taxon>
        <taxon>Hexapoda</taxon>
        <taxon>Insecta</taxon>
        <taxon>Pterygota</taxon>
        <taxon>Neoptera</taxon>
        <taxon>Paraneoptera</taxon>
        <taxon>Hemiptera</taxon>
        <taxon>Heteroptera</taxon>
        <taxon>Panheteroptera</taxon>
        <taxon>Cimicomorpha</taxon>
        <taxon>Cimicidae</taxon>
        <taxon>Cimex</taxon>
    </lineage>
</organism>
<dbReference type="Proteomes" id="UP000494040">
    <property type="component" value="Unassembled WGS sequence"/>
</dbReference>
<reference evidence="3" key="1">
    <citation type="submission" date="2022-01" db="UniProtKB">
        <authorList>
            <consortium name="EnsemblMetazoa"/>
        </authorList>
    </citation>
    <scope>IDENTIFICATION</scope>
</reference>
<evidence type="ECO:0000256" key="1">
    <source>
        <dbReference type="ARBA" id="ARBA00008315"/>
    </source>
</evidence>
<name>A0A8I6RX55_CIMLE</name>
<dbReference type="GeneID" id="106668762"/>
<dbReference type="AlphaFoldDB" id="A0A8I6RX55"/>
<proteinExistence type="inferred from homology"/>
<sequence length="262" mass="30545">MLTRRENLLIRPWQERRYIQHRQKVKSALPAIDTTPPPFREHVSCKLKKIQKESERCTQIISDNFTLLQHLSNIMITTRVDHFWEEPPPNFLQRVGIYTSVMDTLPEIAVDEEDHTDKKTRKDKCFACSPERNKIKTSPEERMPFSPPKPRLTKRAESPPDWESQYVSRCAVDKPEFRGQMWKKPLKSKPVSKRKKTPKGNIENILKEETQSIVLSRGGLSLSVKFPPHTGIVFNDNSKPKVIQKDFCECKSFPKVKHKSKS</sequence>
<dbReference type="InterPro" id="IPR038792">
    <property type="entry name" value="CFAP97D1/2"/>
</dbReference>
<dbReference type="KEGG" id="clec:106668762"/>
<dbReference type="PANTHER" id="PTHR33768">
    <property type="entry name" value="MIP11318P"/>
    <property type="match status" value="1"/>
</dbReference>
<dbReference type="OrthoDB" id="2163395at2759"/>
<dbReference type="EnsemblMetazoa" id="XM_014397817.2">
    <property type="protein sequence ID" value="XP_014253303.1"/>
    <property type="gene ID" value="LOC106668762"/>
</dbReference>
<feature type="region of interest" description="Disordered" evidence="2">
    <location>
        <begin position="136"/>
        <end position="159"/>
    </location>
</feature>
<evidence type="ECO:0000313" key="3">
    <source>
        <dbReference type="EnsemblMetazoa" id="XP_014253303.1"/>
    </source>
</evidence>
<accession>A0A8I6RX55</accession>
<dbReference type="Pfam" id="PF13879">
    <property type="entry name" value="Hmw_CFAP97"/>
    <property type="match status" value="1"/>
</dbReference>